<organism evidence="1 2">
    <name type="scientific">Brassica cretica</name>
    <name type="common">Mustard</name>
    <dbReference type="NCBI Taxonomy" id="69181"/>
    <lineage>
        <taxon>Eukaryota</taxon>
        <taxon>Viridiplantae</taxon>
        <taxon>Streptophyta</taxon>
        <taxon>Embryophyta</taxon>
        <taxon>Tracheophyta</taxon>
        <taxon>Spermatophyta</taxon>
        <taxon>Magnoliopsida</taxon>
        <taxon>eudicotyledons</taxon>
        <taxon>Gunneridae</taxon>
        <taxon>Pentapetalae</taxon>
        <taxon>rosids</taxon>
        <taxon>malvids</taxon>
        <taxon>Brassicales</taxon>
        <taxon>Brassicaceae</taxon>
        <taxon>Brassiceae</taxon>
        <taxon>Brassica</taxon>
    </lineage>
</organism>
<name>A0ABQ7DZT9_BRACR</name>
<dbReference type="Proteomes" id="UP000266723">
    <property type="component" value="Unassembled WGS sequence"/>
</dbReference>
<proteinExistence type="predicted"/>
<gene>
    <name evidence="1" type="ORF">DY000_02022801</name>
</gene>
<dbReference type="EMBL" id="QGKV02000299">
    <property type="protein sequence ID" value="KAF3590538.1"/>
    <property type="molecule type" value="Genomic_DNA"/>
</dbReference>
<reference evidence="1 2" key="1">
    <citation type="journal article" date="2020" name="BMC Genomics">
        <title>Intraspecific diversification of the crop wild relative Brassica cretica Lam. using demographic model selection.</title>
        <authorList>
            <person name="Kioukis A."/>
            <person name="Michalopoulou V.A."/>
            <person name="Briers L."/>
            <person name="Pirintsos S."/>
            <person name="Studholme D.J."/>
            <person name="Pavlidis P."/>
            <person name="Sarris P.F."/>
        </authorList>
    </citation>
    <scope>NUCLEOTIDE SEQUENCE [LARGE SCALE GENOMIC DNA]</scope>
    <source>
        <strain evidence="2">cv. PFS-1207/04</strain>
    </source>
</reference>
<protein>
    <submittedName>
        <fullName evidence="1">Uncharacterized protein</fullName>
    </submittedName>
</protein>
<accession>A0ABQ7DZT9</accession>
<evidence type="ECO:0000313" key="1">
    <source>
        <dbReference type="EMBL" id="KAF3590538.1"/>
    </source>
</evidence>
<keyword evidence="2" id="KW-1185">Reference proteome</keyword>
<sequence>MTGELQSRLRWLGFVAIRISFWNWCWRPRDTSGAGVTLKIHRQQSFCWSWTPGDGIVSDNLIWKPSVFNQSGY</sequence>
<comment type="caution">
    <text evidence="1">The sequence shown here is derived from an EMBL/GenBank/DDBJ whole genome shotgun (WGS) entry which is preliminary data.</text>
</comment>
<evidence type="ECO:0000313" key="2">
    <source>
        <dbReference type="Proteomes" id="UP000266723"/>
    </source>
</evidence>